<dbReference type="Pfam" id="PF07529">
    <property type="entry name" value="HSA"/>
    <property type="match status" value="1"/>
</dbReference>
<dbReference type="InterPro" id="IPR001005">
    <property type="entry name" value="SANT/Myb"/>
</dbReference>
<proteinExistence type="inferred from homology"/>
<feature type="compositionally biased region" description="Polar residues" evidence="3">
    <location>
        <begin position="1174"/>
        <end position="1184"/>
    </location>
</feature>
<name>A0ABD3I5B9_9MARC</name>
<evidence type="ECO:0000313" key="6">
    <source>
        <dbReference type="EMBL" id="KAL3698910.1"/>
    </source>
</evidence>
<protein>
    <submittedName>
        <fullName evidence="6">Uncharacterized protein</fullName>
    </submittedName>
</protein>
<feature type="compositionally biased region" description="Polar residues" evidence="3">
    <location>
        <begin position="1249"/>
        <end position="1274"/>
    </location>
</feature>
<dbReference type="EMBL" id="JBJQOH010000002">
    <property type="protein sequence ID" value="KAL3698910.1"/>
    <property type="molecule type" value="Genomic_DNA"/>
</dbReference>
<feature type="compositionally biased region" description="Basic and acidic residues" evidence="3">
    <location>
        <begin position="1185"/>
        <end position="1204"/>
    </location>
</feature>
<feature type="compositionally biased region" description="Basic residues" evidence="3">
    <location>
        <begin position="1150"/>
        <end position="1159"/>
    </location>
</feature>
<feature type="compositionally biased region" description="Low complexity" evidence="3">
    <location>
        <begin position="2311"/>
        <end position="2345"/>
    </location>
</feature>
<feature type="region of interest" description="Disordered" evidence="3">
    <location>
        <begin position="1353"/>
        <end position="1380"/>
    </location>
</feature>
<feature type="compositionally biased region" description="Polar residues" evidence="3">
    <location>
        <begin position="1994"/>
        <end position="2004"/>
    </location>
</feature>
<feature type="compositionally biased region" description="Low complexity" evidence="3">
    <location>
        <begin position="1826"/>
        <end position="1845"/>
    </location>
</feature>
<dbReference type="InterPro" id="IPR014012">
    <property type="entry name" value="HSA_dom"/>
</dbReference>
<feature type="compositionally biased region" description="Low complexity" evidence="3">
    <location>
        <begin position="1861"/>
        <end position="1873"/>
    </location>
</feature>
<evidence type="ECO:0000313" key="7">
    <source>
        <dbReference type="Proteomes" id="UP001633002"/>
    </source>
</evidence>
<dbReference type="InterPro" id="IPR044798">
    <property type="entry name" value="EAF1A/B"/>
</dbReference>
<dbReference type="Gene3D" id="1.10.10.60">
    <property type="entry name" value="Homeodomain-like"/>
    <property type="match status" value="1"/>
</dbReference>
<comment type="similarity">
    <text evidence="1">Belongs to the EAF1 family.</text>
</comment>
<comment type="caution">
    <text evidence="6">The sequence shown here is derived from an EMBL/GenBank/DDBJ whole genome shotgun (WGS) entry which is preliminary data.</text>
</comment>
<feature type="compositionally biased region" description="Polar residues" evidence="3">
    <location>
        <begin position="2212"/>
        <end position="2223"/>
    </location>
</feature>
<feature type="compositionally biased region" description="Polar residues" evidence="3">
    <location>
        <begin position="547"/>
        <end position="558"/>
    </location>
</feature>
<feature type="compositionally biased region" description="Polar residues" evidence="3">
    <location>
        <begin position="627"/>
        <end position="648"/>
    </location>
</feature>
<dbReference type="InterPro" id="IPR009057">
    <property type="entry name" value="Homeodomain-like_sf"/>
</dbReference>
<feature type="compositionally biased region" description="Polar residues" evidence="3">
    <location>
        <begin position="1812"/>
        <end position="1824"/>
    </location>
</feature>
<dbReference type="SMART" id="SM00573">
    <property type="entry name" value="HSA"/>
    <property type="match status" value="1"/>
</dbReference>
<evidence type="ECO:0000259" key="5">
    <source>
        <dbReference type="PROSITE" id="PS51204"/>
    </source>
</evidence>
<dbReference type="CDD" id="cd00167">
    <property type="entry name" value="SANT"/>
    <property type="match status" value="1"/>
</dbReference>
<feature type="region of interest" description="Disordered" evidence="3">
    <location>
        <begin position="1933"/>
        <end position="1980"/>
    </location>
</feature>
<gene>
    <name evidence="6" type="ORF">R1sor_012986</name>
</gene>
<feature type="region of interest" description="Disordered" evidence="3">
    <location>
        <begin position="1059"/>
        <end position="1292"/>
    </location>
</feature>
<evidence type="ECO:0000256" key="2">
    <source>
        <dbReference type="ARBA" id="ARBA00022853"/>
    </source>
</evidence>
<feature type="compositionally biased region" description="Low complexity" evidence="3">
    <location>
        <begin position="2166"/>
        <end position="2178"/>
    </location>
</feature>
<feature type="domain" description="Myb-like" evidence="4">
    <location>
        <begin position="1299"/>
        <end position="1350"/>
    </location>
</feature>
<dbReference type="Proteomes" id="UP001633002">
    <property type="component" value="Unassembled WGS sequence"/>
</dbReference>
<feature type="region of interest" description="Disordered" evidence="3">
    <location>
        <begin position="626"/>
        <end position="648"/>
    </location>
</feature>
<feature type="domain" description="HSA" evidence="5">
    <location>
        <begin position="713"/>
        <end position="785"/>
    </location>
</feature>
<feature type="compositionally biased region" description="Low complexity" evidence="3">
    <location>
        <begin position="1967"/>
        <end position="1978"/>
    </location>
</feature>
<feature type="region of interest" description="Disordered" evidence="3">
    <location>
        <begin position="1725"/>
        <end position="1919"/>
    </location>
</feature>
<dbReference type="SUPFAM" id="SSF46689">
    <property type="entry name" value="Homeodomain-like"/>
    <property type="match status" value="1"/>
</dbReference>
<feature type="compositionally biased region" description="Polar residues" evidence="3">
    <location>
        <begin position="227"/>
        <end position="236"/>
    </location>
</feature>
<feature type="region of interest" description="Disordered" evidence="3">
    <location>
        <begin position="219"/>
        <end position="281"/>
    </location>
</feature>
<feature type="compositionally biased region" description="Low complexity" evidence="3">
    <location>
        <begin position="559"/>
        <end position="570"/>
    </location>
</feature>
<evidence type="ECO:0000256" key="3">
    <source>
        <dbReference type="SAM" id="MobiDB-lite"/>
    </source>
</evidence>
<reference evidence="6 7" key="1">
    <citation type="submission" date="2024-09" db="EMBL/GenBank/DDBJ databases">
        <title>Chromosome-scale assembly of Riccia sorocarpa.</title>
        <authorList>
            <person name="Paukszto L."/>
        </authorList>
    </citation>
    <scope>NUCLEOTIDE SEQUENCE [LARGE SCALE GENOMIC DNA]</scope>
    <source>
        <strain evidence="6">LP-2024</strain>
        <tissue evidence="6">Aerial parts of the thallus</tissue>
    </source>
</reference>
<dbReference type="PROSITE" id="PS50090">
    <property type="entry name" value="MYB_LIKE"/>
    <property type="match status" value="1"/>
</dbReference>
<organism evidence="6 7">
    <name type="scientific">Riccia sorocarpa</name>
    <dbReference type="NCBI Taxonomy" id="122646"/>
    <lineage>
        <taxon>Eukaryota</taxon>
        <taxon>Viridiplantae</taxon>
        <taxon>Streptophyta</taxon>
        <taxon>Embryophyta</taxon>
        <taxon>Marchantiophyta</taxon>
        <taxon>Marchantiopsida</taxon>
        <taxon>Marchantiidae</taxon>
        <taxon>Marchantiales</taxon>
        <taxon>Ricciaceae</taxon>
        <taxon>Riccia</taxon>
    </lineage>
</organism>
<feature type="compositionally biased region" description="Low complexity" evidence="3">
    <location>
        <begin position="2005"/>
        <end position="2046"/>
    </location>
</feature>
<dbReference type="SMART" id="SM00717">
    <property type="entry name" value="SANT"/>
    <property type="match status" value="1"/>
</dbReference>
<dbReference type="PROSITE" id="PS51204">
    <property type="entry name" value="HSA"/>
    <property type="match status" value="1"/>
</dbReference>
<evidence type="ECO:0000256" key="1">
    <source>
        <dbReference type="ARBA" id="ARBA00008913"/>
    </source>
</evidence>
<dbReference type="GO" id="GO:0006325">
    <property type="term" value="P:chromatin organization"/>
    <property type="evidence" value="ECO:0007669"/>
    <property type="project" value="UniProtKB-KW"/>
</dbReference>
<feature type="compositionally biased region" description="Low complexity" evidence="3">
    <location>
        <begin position="1728"/>
        <end position="1811"/>
    </location>
</feature>
<feature type="region of interest" description="Disordered" evidence="3">
    <location>
        <begin position="2299"/>
        <end position="2345"/>
    </location>
</feature>
<feature type="region of interest" description="Disordered" evidence="3">
    <location>
        <begin position="1994"/>
        <end position="2193"/>
    </location>
</feature>
<dbReference type="PANTHER" id="PTHR46774">
    <property type="entry name" value="CHROMATIN MODIFICATION-RELATED PROTEIN EAF1 A-RELATED"/>
    <property type="match status" value="1"/>
</dbReference>
<accession>A0ABD3I5B9</accession>
<feature type="compositionally biased region" description="Polar residues" evidence="3">
    <location>
        <begin position="354"/>
        <end position="363"/>
    </location>
</feature>
<feature type="compositionally biased region" description="Polar residues" evidence="3">
    <location>
        <begin position="1902"/>
        <end position="1919"/>
    </location>
</feature>
<feature type="compositionally biased region" description="Polar residues" evidence="3">
    <location>
        <begin position="1851"/>
        <end position="1860"/>
    </location>
</feature>
<keyword evidence="7" id="KW-1185">Reference proteome</keyword>
<feature type="compositionally biased region" description="Polar residues" evidence="3">
    <location>
        <begin position="1948"/>
        <end position="1966"/>
    </location>
</feature>
<dbReference type="Pfam" id="PF00249">
    <property type="entry name" value="Myb_DNA-binding"/>
    <property type="match status" value="1"/>
</dbReference>
<feature type="compositionally biased region" description="Polar residues" evidence="3">
    <location>
        <begin position="2184"/>
        <end position="2193"/>
    </location>
</feature>
<feature type="compositionally biased region" description="Polar residues" evidence="3">
    <location>
        <begin position="1218"/>
        <end position="1230"/>
    </location>
</feature>
<dbReference type="PANTHER" id="PTHR46774:SF3">
    <property type="entry name" value="CHROMATIN MODIFICATION-RELATED PROTEIN EAF1 A-RELATED"/>
    <property type="match status" value="1"/>
</dbReference>
<feature type="compositionally biased region" description="Polar residues" evidence="3">
    <location>
        <begin position="323"/>
        <end position="334"/>
    </location>
</feature>
<dbReference type="GO" id="GO:0035267">
    <property type="term" value="C:NuA4 histone acetyltransferase complex"/>
    <property type="evidence" value="ECO:0007669"/>
    <property type="project" value="UniProtKB-ARBA"/>
</dbReference>
<feature type="region of interest" description="Disordered" evidence="3">
    <location>
        <begin position="536"/>
        <end position="571"/>
    </location>
</feature>
<sequence length="2345" mass="248356">MNEGLTDNSAVNVDNGNGADSFDDQLRGAFVHTCRERDFLRGVNLGEDVSLSSYVEDSFPELGPRASGDPGVEPGSAPLVNAEQGSMGAGAGAAAAIENEPSPRRAAIEKAQAELRREVAVRDERRRELEFLEKGGELLEFFSAGDFALPPSSPTDPLADQLLSSEGEGGYASIASANGNSVENSVGTSFCLGRNSEGGGDFYAGEDVVNAVIEPLASWEGKGRASRTGSTSLRSSNDLKRESEGSGGGRAVGKSQAYSRRNRPRSNRFGNGHPPTKDADNAVGHAAVNEVRETFVPPVVPQEVTEENESAVDKNSHMLPASGQLNYSSTQAEPVSTKVKEDIDVSPTPPGKSPEQTPVSQVSTVDDVAETGKNYQGYELAPGSFRTLSHKNDQEAHVCRETVLKDQVGLVGDVEKVPETSLSPRTERNVDFKEVGDVSDPSDQLLGKNQAAPDKACALPTVVMDESTIVMVKDESLGSQTSKSDCKDKPTILAESKGDRVVDRNTVIPKHVPDSTLTPTIDDKTSVLREVSCTVQLTPKNLDPSENKSNPSRKATPTASSGAQDQSQSDKAVVCDRLPVAQVAVKVEEGLSQVGTRLSVVDTQVESGHDVKNIYLVSLPQEEIKTESQSTPVSAGSNRTGFRTPSSNTASINKFPGVVLPWEKERDPNVRAEAERHKADLSAKARKAHEDYILEEAEIIKNTSKETAEWAKRSPFPELTRRKSHWEYVLQEMAWMANDFMQERLWKLAAASQFSRWIAQQRSQSDFQKAEIKRRQKRVARVLANAVNEFWRLVESKMYRENSMAVTSLQSQRHDISGPQKDENEAVPMDVDMPATGEGLPKELEKQGLMTRKSLPVQGYAFRFLRDAVGNNMATQAEAPSTPERMSEASSVLDTLWEDLFPEQPAFYTVPEGAFQAYRTLVETERTALEIEHAQNIKEHVAALAEAEAQAMADGAASSEFNGSLPVDECQPLTFLSQQMKGLRGENEEHREQYIPNAISSIAKKKRKNILKSGATKSEGLPSPAVPQRPPTVLALDTTGVLPSPLVTGKRSVTVGPGNVAGNIGSIPTKRMRSAPTGRQRVLGTASPSAFPSPAGAPPKTTFPGGALNQEEARNAGDETVIPRSEADVTPPGVKNGLGSGGANSSVSSKSKKKKKTKHFSGTLGTSLKGEGTVSVNTSSSLKPSESEHRSVFDQLKRKGDHNHTSSVEPDTGGIGSSADTAETPNSQGQPPAKKLKVSKQPGELNVESAATTATQAGSMAANTSSTSKLLRQNSNRDRNRKTKSAKVPISQPSGVGVPWTTIEDQAIFALVHDLGHNWELVSDVLSSSSQLKGIFRKPKQCKERYKSLMDRMAVGGEGGDSPEDPSTSQPHPASLPGIPKGAARMVLQRIQGPMEEDTLKVHLENIVRVAQKFRALKPQIEEQKALVQPHASHLNVVAQICPNGYPTPLDLCEITAATPELGGPTYQMSGSHISGVMPPVSGMRPSSNGIPVLPGNNSLHMGVPPAPPTSTAATAARDVHRLAAIRPFSPEDAQRVRYQRAVAAARGLPVGGATSTAGLAMMGLPGSSDCPVPLLGPGNNVAMMGGMGRGMSLSRPGLPGMGSPGVSGISPPPLGTVLPSGGVGIVSSGPAVGQTGVPQQVNLMRRSRESPLVRARSSEEQRRLIEELKLQAAQGNTQAASALSNLGSEMTREMLAVQGQQLQQLQHQSQQQQQYLAAARMAKERQQMQQKQRMLQQQLQQPTALQPQMQSQMQQQQMHSMSQQHVLPQQSHLSQQQHLLSQQQHNMQKQQSQPGSQQSGTLSSPSLQPTAVPSMQSNHQAHQNLLPPQQQSSLGQVSQLPVQSKLQPPRQLQKNPNLRQPSQVVQQQQQPPRASKGVVRGNMLMQGLPASGPSVVPGSVPQGNHLQQAGGQQMSHPIQGSRHLMPLAKPISQTSSPVMTGQPGFMQAQQNQSMSGSVAQNSLPGQQKVVSQQQAQVGNLPAQQLQPSVSPNVLAGQQQQSPTASLPAQQQTSPPPQQSQIGSSQQMQQQQRRSAQTQMQSAQRRVQQRQPGVSVGGPMIGQLVKNGSPSQPGQVPAQLPQPGGTYAQGTNMAGPVSLGAGPGASGLPTSGSPSSAGVHSTAWKQGQQSVPPMTTGFYNLSRSGSPGSAQLPSGVSSSGIHLPASNGNSGISVSNSGPHGVNTGLSQPLQVGSSSHASKIGLIPGVSSRVVSPTLSTGSQRSAQHHGSLPTSSPVSPAPAGMMPVSALGAAVAGGVPSSGTMPYQPNSASAPSHSTSVTNAMHLYTVQPRQSHGSVAMATPAVPSKPPGASVISQTSASSASSPAAVISPSPTVSTSVAESTPP</sequence>
<keyword evidence="2" id="KW-0156">Chromatin regulator</keyword>
<feature type="compositionally biased region" description="Polar residues" evidence="3">
    <location>
        <begin position="2108"/>
        <end position="2160"/>
    </location>
</feature>
<evidence type="ECO:0000259" key="4">
    <source>
        <dbReference type="PROSITE" id="PS50090"/>
    </source>
</evidence>
<feature type="region of interest" description="Disordered" evidence="3">
    <location>
        <begin position="294"/>
        <end position="363"/>
    </location>
</feature>
<feature type="region of interest" description="Disordered" evidence="3">
    <location>
        <begin position="2212"/>
        <end position="2241"/>
    </location>
</feature>